<keyword evidence="2" id="KW-0732">Signal</keyword>
<feature type="region of interest" description="Disordered" evidence="1">
    <location>
        <begin position="123"/>
        <end position="146"/>
    </location>
</feature>
<feature type="chain" id="PRO_5010989930" evidence="2">
    <location>
        <begin position="24"/>
        <end position="250"/>
    </location>
</feature>
<reference evidence="4" key="1">
    <citation type="submission" date="2017-04" db="EMBL/GenBank/DDBJ databases">
        <authorList>
            <person name="Varghese N."/>
            <person name="Submissions S."/>
        </authorList>
    </citation>
    <scope>NUCLEOTIDE SEQUENCE [LARGE SCALE GENOMIC DNA]</scope>
</reference>
<dbReference type="Proteomes" id="UP000194474">
    <property type="component" value="Unassembled WGS sequence"/>
</dbReference>
<name>A0A1Y6F909_9HYPH</name>
<gene>
    <name evidence="3" type="ORF">SAMN06295905_1764</name>
</gene>
<evidence type="ECO:0000256" key="2">
    <source>
        <dbReference type="SAM" id="SignalP"/>
    </source>
</evidence>
<keyword evidence="4" id="KW-1185">Reference proteome</keyword>
<proteinExistence type="predicted"/>
<dbReference type="OrthoDB" id="7951399at2"/>
<evidence type="ECO:0000313" key="3">
    <source>
        <dbReference type="EMBL" id="SMQ70081.1"/>
    </source>
</evidence>
<evidence type="ECO:0000313" key="4">
    <source>
        <dbReference type="Proteomes" id="UP000194474"/>
    </source>
</evidence>
<dbReference type="RefSeq" id="WP_140048933.1">
    <property type="nucleotide sequence ID" value="NZ_FXWK01000001.1"/>
</dbReference>
<sequence>MKLMTKVCLATALLVGASASTQAQSLLGGILGGSGDSALVTIGSGDAGQSGLVNVGVGGSNLVDVNVGNGEVASATVGTSNGVSADVRLLNDNARVGIGVGGDSVLDVDIGIGGGGNGGGGNGGGGNGGGNGGAGSNPGVLPGGGMASTGGSPIVCQGVSSAQIERLIRGTRIDNSWSRASAVEIQKVSVCPELRAWLVAALNQTGIGHSLRSAIVSDELLTASLNRSPHSADRVFAVHNSRGRLTVFVY</sequence>
<accession>A0A1Y6F909</accession>
<evidence type="ECO:0000256" key="1">
    <source>
        <dbReference type="SAM" id="MobiDB-lite"/>
    </source>
</evidence>
<dbReference type="EMBL" id="FXWK01000001">
    <property type="protein sequence ID" value="SMQ70081.1"/>
    <property type="molecule type" value="Genomic_DNA"/>
</dbReference>
<organism evidence="3 4">
    <name type="scientific">Devosia lucknowensis</name>
    <dbReference type="NCBI Taxonomy" id="1096929"/>
    <lineage>
        <taxon>Bacteria</taxon>
        <taxon>Pseudomonadati</taxon>
        <taxon>Pseudomonadota</taxon>
        <taxon>Alphaproteobacteria</taxon>
        <taxon>Hyphomicrobiales</taxon>
        <taxon>Devosiaceae</taxon>
        <taxon>Devosia</taxon>
    </lineage>
</organism>
<protein>
    <submittedName>
        <fullName evidence="3">Uncharacterized protein</fullName>
    </submittedName>
</protein>
<dbReference type="AlphaFoldDB" id="A0A1Y6F909"/>
<feature type="signal peptide" evidence="2">
    <location>
        <begin position="1"/>
        <end position="23"/>
    </location>
</feature>